<dbReference type="Proteomes" id="UP000034539">
    <property type="component" value="Unassembled WGS sequence"/>
</dbReference>
<name>A0A0G0PT06_9BACT</name>
<protein>
    <recommendedName>
        <fullName evidence="4">Lipoprotein</fullName>
    </recommendedName>
</protein>
<dbReference type="AlphaFoldDB" id="A0A0G0PT06"/>
<organism evidence="2 3">
    <name type="scientific">Candidatus Gottesmanbacteria bacterium GW2011_GWC2_39_8</name>
    <dbReference type="NCBI Taxonomy" id="1618450"/>
    <lineage>
        <taxon>Bacteria</taxon>
        <taxon>Candidatus Gottesmaniibacteriota</taxon>
    </lineage>
</organism>
<dbReference type="PROSITE" id="PS51257">
    <property type="entry name" value="PROKAR_LIPOPROTEIN"/>
    <property type="match status" value="1"/>
</dbReference>
<evidence type="ECO:0008006" key="4">
    <source>
        <dbReference type="Google" id="ProtNLM"/>
    </source>
</evidence>
<evidence type="ECO:0000313" key="2">
    <source>
        <dbReference type="EMBL" id="KKR31299.1"/>
    </source>
</evidence>
<evidence type="ECO:0000256" key="1">
    <source>
        <dbReference type="SAM" id="MobiDB-lite"/>
    </source>
</evidence>
<gene>
    <name evidence="2" type="ORF">UT63_C0075G0002</name>
</gene>
<comment type="caution">
    <text evidence="2">The sequence shown here is derived from an EMBL/GenBank/DDBJ whole genome shotgun (WGS) entry which is preliminary data.</text>
</comment>
<accession>A0A0G0PT06</accession>
<dbReference type="EMBL" id="LBXN01000075">
    <property type="protein sequence ID" value="KKR31299.1"/>
    <property type="molecule type" value="Genomic_DNA"/>
</dbReference>
<sequence>MAFKKNLIANLFLCAFVLFAFTACEIFRGFGGLSVLSTITEYNPPTSFKYKLSSKKASASAAHTLSFKFSGETLETYKIVLTYPAGFTFEGFGKTNAKIGFYKLISGKKTAANYAIRVIDSNHAYVDQNKSKTYDAAFEATIERLTDGLSGEVFTVILPNGGDGNAFINGGTFNGKMSVGLKKGILKNPSTGGESTVKADFTSVDPDTGGADNGTGESQKTFSVTKVLTIGKK</sequence>
<evidence type="ECO:0000313" key="3">
    <source>
        <dbReference type="Proteomes" id="UP000034539"/>
    </source>
</evidence>
<proteinExistence type="predicted"/>
<reference evidence="2 3" key="1">
    <citation type="journal article" date="2015" name="Nature">
        <title>rRNA introns, odd ribosomes, and small enigmatic genomes across a large radiation of phyla.</title>
        <authorList>
            <person name="Brown C.T."/>
            <person name="Hug L.A."/>
            <person name="Thomas B.C."/>
            <person name="Sharon I."/>
            <person name="Castelle C.J."/>
            <person name="Singh A."/>
            <person name="Wilkins M.J."/>
            <person name="Williams K.H."/>
            <person name="Banfield J.F."/>
        </authorList>
    </citation>
    <scope>NUCLEOTIDE SEQUENCE [LARGE SCALE GENOMIC DNA]</scope>
</reference>
<feature type="region of interest" description="Disordered" evidence="1">
    <location>
        <begin position="189"/>
        <end position="218"/>
    </location>
</feature>